<evidence type="ECO:0000256" key="2">
    <source>
        <dbReference type="ARBA" id="ARBA00022737"/>
    </source>
</evidence>
<name>A0A933GM84_UNCTE</name>
<accession>A0A933GM84</accession>
<reference evidence="4" key="1">
    <citation type="submission" date="2020-07" db="EMBL/GenBank/DDBJ databases">
        <title>Huge and variable diversity of episymbiotic CPR bacteria and DPANN archaea in groundwater ecosystems.</title>
        <authorList>
            <person name="He C.Y."/>
            <person name="Keren R."/>
            <person name="Whittaker M."/>
            <person name="Farag I.F."/>
            <person name="Doudna J."/>
            <person name="Cate J.H.D."/>
            <person name="Banfield J.F."/>
        </authorList>
    </citation>
    <scope>NUCLEOTIDE SEQUENCE</scope>
    <source>
        <strain evidence="4">NC_groundwater_1482_Ag_S-0.65um_47_24</strain>
    </source>
</reference>
<dbReference type="Gene3D" id="2.130.10.130">
    <property type="entry name" value="Integrin alpha, N-terminal"/>
    <property type="match status" value="2"/>
</dbReference>
<dbReference type="SMART" id="SM00191">
    <property type="entry name" value="Int_alpha"/>
    <property type="match status" value="3"/>
</dbReference>
<comment type="caution">
    <text evidence="4">The sequence shown here is derived from an EMBL/GenBank/DDBJ whole genome shotgun (WGS) entry which is preliminary data.</text>
</comment>
<dbReference type="SUPFAM" id="SSF69318">
    <property type="entry name" value="Integrin alpha N-terminal domain"/>
    <property type="match status" value="3"/>
</dbReference>
<dbReference type="InterPro" id="IPR013783">
    <property type="entry name" value="Ig-like_fold"/>
</dbReference>
<protein>
    <submittedName>
        <fullName evidence="4">VCBS repeat-containing protein</fullName>
    </submittedName>
</protein>
<dbReference type="EMBL" id="JACQWF010000329">
    <property type="protein sequence ID" value="MBI4596187.1"/>
    <property type="molecule type" value="Genomic_DNA"/>
</dbReference>
<organism evidence="4 5">
    <name type="scientific">Tectimicrobiota bacterium</name>
    <dbReference type="NCBI Taxonomy" id="2528274"/>
    <lineage>
        <taxon>Bacteria</taxon>
        <taxon>Pseudomonadati</taxon>
        <taxon>Nitrospinota/Tectimicrobiota group</taxon>
        <taxon>Candidatus Tectimicrobiota</taxon>
    </lineage>
</organism>
<keyword evidence="2" id="KW-0677">Repeat</keyword>
<dbReference type="InterPro" id="IPR013517">
    <property type="entry name" value="FG-GAP"/>
</dbReference>
<dbReference type="PANTHER" id="PTHR44103">
    <property type="entry name" value="PROPROTEIN CONVERTASE P"/>
    <property type="match status" value="1"/>
</dbReference>
<dbReference type="Gene3D" id="2.60.40.10">
    <property type="entry name" value="Immunoglobulins"/>
    <property type="match status" value="1"/>
</dbReference>
<keyword evidence="3" id="KW-0325">Glycoprotein</keyword>
<keyword evidence="1" id="KW-0732">Signal</keyword>
<dbReference type="PANTHER" id="PTHR44103:SF1">
    <property type="entry name" value="PROPROTEIN CONVERTASE P"/>
    <property type="match status" value="1"/>
</dbReference>
<dbReference type="InterPro" id="IPR013519">
    <property type="entry name" value="Int_alpha_beta-p"/>
</dbReference>
<gene>
    <name evidence="4" type="ORF">HY730_07415</name>
</gene>
<proteinExistence type="predicted"/>
<dbReference type="AlphaFoldDB" id="A0A933GM84"/>
<evidence type="ECO:0000313" key="4">
    <source>
        <dbReference type="EMBL" id="MBI4596187.1"/>
    </source>
</evidence>
<dbReference type="Pfam" id="PF13517">
    <property type="entry name" value="FG-GAP_3"/>
    <property type="match status" value="2"/>
</dbReference>
<sequence>MLGKQVIRDFLFLILIGLTVAHLAGCGGGGGGGGGGSGSVESGGSFNMADVTFTGSTAPALITADNANKIASVIWNGGSSSSSSALPMAPLDDPSSSNIPSLFRHWLDQLILEIVPSGLNNERRLSAQSINDSYHGRVSGTMTRVGTVNEDGTGTMTVSYVNFNDGYGISYNGSSILTVHAFDQTNNVVTDMTVSNPLLAIRDPERDVTIKGGMRFQTNLSINSETLTLDIEGRDNRNGDLFRFENFSVTTTFDNYFQPTRFSESFNGRVYVGNEGYVDVVTLSPLQYASIIQDNPDSGGPIQFTGDNGSKAQVIPASTGRARLEVDSDGDGTSETENVYQWNDLSGEPAGNVAPTPGLLTIEPVNPTTIDNLTAVIVSSNDLDGDPLTISYTWKRNGVVIQDQTTSTLQSGLFSWGDVISVTATVSDGKMGVNSNTAVVTIGGAISPTEPLPASVIYNQPVSFQLKVMGVGNNPVTFSLAYGPSNMTVDAATGLVSWTPSGPMFDKSMDVQWGVKASANQSSVVYQGTLTVTNPNGQKPLVRTGFGVPAFEKGLQAGDLDGDGKTEILVTNNRDLIYTLKFDGKDYVQDWVYPFAFDLDYQSRIIIAIHDLNHDGYPEIAVGTDSRIVILDGKSQDIVGEITNGFKVPFSMEIADINNDGIPEIVYLAGDDPYYWGASNKTINVYNSATLELKWQSENLDYGTSLSIGNVDADPALEIVTSKGYVFDGVTYQNQWAYGPGFGFQVKTGDLDNDGIDEIVGAVAGTTVRVYSALLKSSLWDIATIEEIGTIFVANIDNDSQAEIIVGNAQWGNVRAYDGVTKLQQWSIYSQNADVSSITTGDADDDGQIEVIWSSGIGGSGPDALTVAGLNPDIQIEWTNRSIGSSSPFDFLQLDGPFVGGRWLSLDGGIKKAVFASVSTNSGYNGTRLISVDAQTGHVNLTPVVGTNWNKMASLDGADYDGDGVDEVFLTTSELYDAYFAVYDFLNQSTIWTSQKGLGIGQAITHADLNNDGHDDLIVLTTDGYIYCFDIWNQTLLLKIGQLPGTNYFHAGYDISAADLDGDGIPEIIAISTDHLSIYEKYLDTYTLRKLITVVGASVLAVGDIEGDGVQDIVVVGTDQSWYRPPSTVYVYDGFTFSLKANYDVSLYVSDVIIEPRKSGRENLLIAGFFEVAPDNRRNIVSMIDALSGTEIWRSPGLIGYVQRNSMSFADVNDDGHYDLIIGTSDAMYITR</sequence>
<evidence type="ECO:0000256" key="1">
    <source>
        <dbReference type="ARBA" id="ARBA00022729"/>
    </source>
</evidence>
<dbReference type="Proteomes" id="UP000772181">
    <property type="component" value="Unassembled WGS sequence"/>
</dbReference>
<evidence type="ECO:0000313" key="5">
    <source>
        <dbReference type="Proteomes" id="UP000772181"/>
    </source>
</evidence>
<evidence type="ECO:0000256" key="3">
    <source>
        <dbReference type="ARBA" id="ARBA00023180"/>
    </source>
</evidence>
<dbReference type="InterPro" id="IPR028994">
    <property type="entry name" value="Integrin_alpha_N"/>
</dbReference>